<dbReference type="NCBIfam" id="TIGR01733">
    <property type="entry name" value="AA-adenyl-dom"/>
    <property type="match status" value="1"/>
</dbReference>
<proteinExistence type="inferred from homology"/>
<dbReference type="PROSITE" id="PS00455">
    <property type="entry name" value="AMP_BINDING"/>
    <property type="match status" value="1"/>
</dbReference>
<dbReference type="InterPro" id="IPR023213">
    <property type="entry name" value="CAT-like_dom_sf"/>
</dbReference>
<comment type="cofactor">
    <cofactor evidence="1">
        <name>pantetheine 4'-phosphate</name>
        <dbReference type="ChEBI" id="CHEBI:47942"/>
    </cofactor>
</comment>
<keyword evidence="8" id="KW-1185">Reference proteome</keyword>
<dbReference type="InterPro" id="IPR010071">
    <property type="entry name" value="AA_adenyl_dom"/>
</dbReference>
<dbReference type="GO" id="GO:0017000">
    <property type="term" value="P:antibiotic biosynthetic process"/>
    <property type="evidence" value="ECO:0007669"/>
    <property type="project" value="UniProtKB-KW"/>
</dbReference>
<keyword evidence="4" id="KW-0597">Phosphoprotein</keyword>
<keyword evidence="3" id="KW-0596">Phosphopantetheine</keyword>
<dbReference type="Gene3D" id="3.30.559.30">
    <property type="entry name" value="Nonribosomal peptide synthetase, condensation domain"/>
    <property type="match status" value="2"/>
</dbReference>
<reference evidence="7 8" key="1">
    <citation type="submission" date="2008-07" db="EMBL/GenBank/DDBJ databases">
        <authorList>
            <person name="Tandeau de Marsac N."/>
            <person name="Ferriera S."/>
            <person name="Johnson J."/>
            <person name="Kravitz S."/>
            <person name="Beeson K."/>
            <person name="Sutton G."/>
            <person name="Rogers Y.-H."/>
            <person name="Friedman R."/>
            <person name="Frazier M."/>
            <person name="Venter J.C."/>
        </authorList>
    </citation>
    <scope>NUCLEOTIDE SEQUENCE [LARGE SCALE GENOMIC DNA]</scope>
    <source>
        <strain evidence="7 8">PCC 7420</strain>
    </source>
</reference>
<dbReference type="Gene3D" id="3.40.50.980">
    <property type="match status" value="2"/>
</dbReference>
<dbReference type="Gene3D" id="1.10.10.1830">
    <property type="entry name" value="Non-ribosomal peptide synthase, adenylation domain"/>
    <property type="match status" value="1"/>
</dbReference>
<name>B4VZM0_9CYAN</name>
<evidence type="ECO:0000313" key="7">
    <source>
        <dbReference type="EMBL" id="EDX72563.1"/>
    </source>
</evidence>
<dbReference type="SUPFAM" id="SSF52777">
    <property type="entry name" value="CoA-dependent acyltransferases"/>
    <property type="match status" value="4"/>
</dbReference>
<evidence type="ECO:0000256" key="4">
    <source>
        <dbReference type="ARBA" id="ARBA00022553"/>
    </source>
</evidence>
<dbReference type="NCBIfam" id="TIGR01720">
    <property type="entry name" value="NRPS-para261"/>
    <property type="match status" value="1"/>
</dbReference>
<dbReference type="CDD" id="cd19531">
    <property type="entry name" value="LCL_NRPS-like"/>
    <property type="match status" value="1"/>
</dbReference>
<comment type="similarity">
    <text evidence="2">Belongs to the ATP-dependent AMP-binding enzyme family.</text>
</comment>
<dbReference type="RefSeq" id="WP_006104246.1">
    <property type="nucleotide sequence ID" value="NZ_DS989863.1"/>
</dbReference>
<dbReference type="GO" id="GO:0044550">
    <property type="term" value="P:secondary metabolite biosynthetic process"/>
    <property type="evidence" value="ECO:0007669"/>
    <property type="project" value="UniProtKB-ARBA"/>
</dbReference>
<feature type="domain" description="Carrier" evidence="6">
    <location>
        <begin position="1048"/>
        <end position="1122"/>
    </location>
</feature>
<dbReference type="InterPro" id="IPR045851">
    <property type="entry name" value="AMP-bd_C_sf"/>
</dbReference>
<dbReference type="InterPro" id="IPR036736">
    <property type="entry name" value="ACP-like_sf"/>
</dbReference>
<dbReference type="FunFam" id="3.40.50.980:FF:000001">
    <property type="entry name" value="Non-ribosomal peptide synthetase"/>
    <property type="match status" value="1"/>
</dbReference>
<dbReference type="PROSITE" id="PS50075">
    <property type="entry name" value="CARRIER"/>
    <property type="match status" value="1"/>
</dbReference>
<dbReference type="EMBL" id="DS989863">
    <property type="protein sequence ID" value="EDX72563.1"/>
    <property type="molecule type" value="Genomic_DNA"/>
</dbReference>
<dbReference type="SUPFAM" id="SSF47336">
    <property type="entry name" value="ACP-like"/>
    <property type="match status" value="1"/>
</dbReference>
<gene>
    <name evidence="7" type="ORF">MC7420_2471</name>
</gene>
<dbReference type="FunFam" id="2.30.38.10:FF:000001">
    <property type="entry name" value="Non-ribosomal peptide synthetase PvdI"/>
    <property type="match status" value="1"/>
</dbReference>
<dbReference type="eggNOG" id="COG1020">
    <property type="taxonomic scope" value="Bacteria"/>
</dbReference>
<dbReference type="InterPro" id="IPR001242">
    <property type="entry name" value="Condensation_dom"/>
</dbReference>
<dbReference type="Pfam" id="PF18563">
    <property type="entry name" value="TubC_N"/>
    <property type="match status" value="1"/>
</dbReference>
<dbReference type="Gene3D" id="3.30.559.10">
    <property type="entry name" value="Chloramphenicol acetyltransferase-like domain"/>
    <property type="match status" value="2"/>
</dbReference>
<dbReference type="HOGENOM" id="CLU_000022_2_2_3"/>
<evidence type="ECO:0000313" key="8">
    <source>
        <dbReference type="Proteomes" id="UP000003835"/>
    </source>
</evidence>
<dbReference type="GO" id="GO:0003824">
    <property type="term" value="F:catalytic activity"/>
    <property type="evidence" value="ECO:0007669"/>
    <property type="project" value="InterPro"/>
</dbReference>
<dbReference type="STRING" id="118168.MC7420_2471"/>
<dbReference type="GO" id="GO:0008610">
    <property type="term" value="P:lipid biosynthetic process"/>
    <property type="evidence" value="ECO:0007669"/>
    <property type="project" value="UniProtKB-ARBA"/>
</dbReference>
<dbReference type="OrthoDB" id="9778383at2"/>
<keyword evidence="5" id="KW-0045">Antibiotic biosynthesis</keyword>
<evidence type="ECO:0000256" key="5">
    <source>
        <dbReference type="ARBA" id="ARBA00023194"/>
    </source>
</evidence>
<sequence>MNQSRVVKFLSRLRKLNIQVIAEGEKLRYRAPKGVLTAELRQEIAEYKPEILAFLNTVEGKVKSALPPIQGIPRNQPLPLSFGQERLWFLDQLEGSTAYNEHGGIRITGALDVSAIQRAFAEVLRRHEVLRTTFPLVDGMPQQAIAPEATAELTQLDWQHLSASERESRLSDYAQQQAQMRVDLAAGPLVYATLIHLAPDEWVLLIVMHHIICDYWSIGIFIQELSALYQSFSQQKPSQLPELVIQYADYAHWQRHRLNGEWLESQLSYWKEQLANVPSLLKLPTDRPRPSVQRYRGEAQTFIIDPWLTQQLQELSQRCGTTLFMTLLAAFSTLLYRYSAQEDILIGSPIANRNRAEIEPLIGFIANILVLRVRLEDNPSFVQLLEQVRDVTLQGYGHQDLPFEQVVEALQPERSLSYSPLFQVLFVFQNVPKEPLVLPGVTLNPFAPETQTAKFDLTLMIEESEQGLIGTWKYNTDLFNPETIAGMAGHFQTLLSAIATAPDQRVSQFPLLSEQQKYQLLVEWNQTAATYPQDKCIHQLFEAQVEQTPDAVAVVCEDHHLTYSELNRRANQLAYELQSLGVGPEVLVGICFERSVEIIVALLGILKAGGAYVPLDPTYPPERLHYLLSDSQVLVLLTQQKFLDLLPPSSAHVICLDIDNQNLDAKSQENPVCRTHAHNLAYVIYTSGSTGKPKGVAIEQKSILNYHYGVTDRMTFQPNRHFALAATISADSGLTTIFACLSTGGTLHLLSDQRVFDPDAFADYFTRHPIDYFKIVPSHLAALQTPTTQQSILPQKLLILGGESSNADWVQRLQEQAPTCTIFNHYGPTEATVGVLVYQVEDKSDLSQYSQLPLGRPLANTQIYILDSQLQPVPIGVPGELHIGGVYLARGYLNRPDLTALKFIPNPFSQEPGSRLYKTGDLARYLPDGTIELLGRIDLQVKIRGFRIELGEIEAILSEHPQVQTAAVIARSEPSGDKRLVGYVVVNHEPAPPISELRNFLKQHLPEYMIPATFVVLAELPLLANGKLNRQALPDPEVNGVRETELVPPQTPIEQTLAVIWQEVMNLPQVSRHDNFFAIGGDSILSIQVVSRAKQVGLQITPKQLFQHQTLAELAAVANTTTTVIAQQQTVTGDVPLTPIQTWFFEQNWSEPHHFNQSVLLQVPHTFQAEVLCQAVSQLLEHHDALRLRFNVQAGNWQQINNGLEDTVPFESVDLSDKSPSQQSRAIEDMAAARQASLNLSAGPLMRVILFKLGSNREGRLLIIIHHLAVDAVSWRILIEDLLKVYQQLEQGKSRQLPPKTTAFQDWSRRLRDYAQSKDLQQQLQYWLNLPWSNVAPLPMDEPTNLHQNTVANAADISVALEQKQTDALLQEVSVAYNTQINDVLLTALVQTLKIWTGNSAVLIDLEAHGREDLFEEVDISRTVGWFTSIFPVLLQDATLTAPGEQLKVIKEQLRAIPDRGIGYGILRYLSQDPESCRQLKALPQAEIRFNYFGQLLQETVLGVSWQVDHRLKQFDRSPQGNRPYLLDINAMIVEGELKITWTYCHKIHHGDTVKKLANQYKEALQELIDHCLSPEAQGYTPSDFPEAGLNQQELDSLLEEVGL</sequence>
<dbReference type="SUPFAM" id="SSF56801">
    <property type="entry name" value="Acetyl-CoA synthetase-like"/>
    <property type="match status" value="1"/>
</dbReference>
<evidence type="ECO:0000256" key="3">
    <source>
        <dbReference type="ARBA" id="ARBA00022450"/>
    </source>
</evidence>
<evidence type="ECO:0000259" key="6">
    <source>
        <dbReference type="PROSITE" id="PS50075"/>
    </source>
</evidence>
<dbReference type="GO" id="GO:0043041">
    <property type="term" value="P:amino acid activation for nonribosomal peptide biosynthetic process"/>
    <property type="evidence" value="ECO:0007669"/>
    <property type="project" value="UniProtKB-ARBA"/>
</dbReference>
<dbReference type="InterPro" id="IPR044894">
    <property type="entry name" value="TubC_N_sf"/>
</dbReference>
<dbReference type="PANTHER" id="PTHR45398:SF1">
    <property type="entry name" value="ENZYME, PUTATIVE (JCVI)-RELATED"/>
    <property type="match status" value="1"/>
</dbReference>
<dbReference type="Pfam" id="PF00550">
    <property type="entry name" value="PP-binding"/>
    <property type="match status" value="1"/>
</dbReference>
<dbReference type="FunFam" id="1.10.1200.10:FF:000005">
    <property type="entry name" value="Nonribosomal peptide synthetase 1"/>
    <property type="match status" value="1"/>
</dbReference>
<dbReference type="InterPro" id="IPR025110">
    <property type="entry name" value="AMP-bd_C"/>
</dbReference>
<dbReference type="PROSITE" id="PS00012">
    <property type="entry name" value="PHOSPHOPANTETHEINE"/>
    <property type="match status" value="1"/>
</dbReference>
<dbReference type="InterPro" id="IPR009081">
    <property type="entry name" value="PP-bd_ACP"/>
</dbReference>
<dbReference type="Proteomes" id="UP000003835">
    <property type="component" value="Unassembled WGS sequence"/>
</dbReference>
<dbReference type="FunFam" id="3.40.50.12780:FF:000012">
    <property type="entry name" value="Non-ribosomal peptide synthetase"/>
    <property type="match status" value="1"/>
</dbReference>
<dbReference type="InterPro" id="IPR010060">
    <property type="entry name" value="NRPS_synth"/>
</dbReference>
<evidence type="ECO:0000256" key="1">
    <source>
        <dbReference type="ARBA" id="ARBA00001957"/>
    </source>
</evidence>
<dbReference type="FunFam" id="3.30.300.30:FF:000010">
    <property type="entry name" value="Enterobactin synthetase component F"/>
    <property type="match status" value="1"/>
</dbReference>
<dbReference type="PANTHER" id="PTHR45398">
    <property type="match status" value="1"/>
</dbReference>
<protein>
    <submittedName>
        <fullName evidence="7">Amino acid adenylation domain protein</fullName>
    </submittedName>
</protein>
<dbReference type="CDD" id="cd05930">
    <property type="entry name" value="A_NRPS"/>
    <property type="match status" value="1"/>
</dbReference>
<dbReference type="Gene3D" id="1.10.1200.10">
    <property type="entry name" value="ACP-like"/>
    <property type="match status" value="1"/>
</dbReference>
<dbReference type="Pfam" id="PF00668">
    <property type="entry name" value="Condensation"/>
    <property type="match status" value="2"/>
</dbReference>
<dbReference type="InterPro" id="IPR020845">
    <property type="entry name" value="AMP-binding_CS"/>
</dbReference>
<accession>B4VZM0</accession>
<organism evidence="7 8">
    <name type="scientific">Coleofasciculus chthonoplastes PCC 7420</name>
    <dbReference type="NCBI Taxonomy" id="118168"/>
    <lineage>
        <taxon>Bacteria</taxon>
        <taxon>Bacillati</taxon>
        <taxon>Cyanobacteriota</taxon>
        <taxon>Cyanophyceae</taxon>
        <taxon>Coleofasciculales</taxon>
        <taxon>Coleofasciculaceae</taxon>
        <taxon>Coleofasciculus</taxon>
    </lineage>
</organism>
<dbReference type="Pfam" id="PF13193">
    <property type="entry name" value="AMP-binding_C"/>
    <property type="match status" value="1"/>
</dbReference>
<dbReference type="CDD" id="cd19534">
    <property type="entry name" value="E_NRPS"/>
    <property type="match status" value="1"/>
</dbReference>
<dbReference type="InterPro" id="IPR041464">
    <property type="entry name" value="TubC_N"/>
</dbReference>
<dbReference type="Gene3D" id="2.30.38.10">
    <property type="entry name" value="Luciferase, Domain 3"/>
    <property type="match status" value="1"/>
</dbReference>
<dbReference type="Pfam" id="PF00501">
    <property type="entry name" value="AMP-binding"/>
    <property type="match status" value="1"/>
</dbReference>
<dbReference type="InterPro" id="IPR000873">
    <property type="entry name" value="AMP-dep_synth/lig_dom"/>
</dbReference>
<dbReference type="Gene3D" id="3.30.300.30">
    <property type="match status" value="1"/>
</dbReference>
<dbReference type="InterPro" id="IPR006162">
    <property type="entry name" value="Ppantetheine_attach_site"/>
</dbReference>
<evidence type="ECO:0000256" key="2">
    <source>
        <dbReference type="ARBA" id="ARBA00006432"/>
    </source>
</evidence>